<evidence type="ECO:0000313" key="2">
    <source>
        <dbReference type="Proteomes" id="UP001066276"/>
    </source>
</evidence>
<dbReference type="PANTHER" id="PTHR19446">
    <property type="entry name" value="REVERSE TRANSCRIPTASES"/>
    <property type="match status" value="1"/>
</dbReference>
<name>A0AAV7RST5_PLEWA</name>
<protein>
    <recommendedName>
        <fullName evidence="3">Reverse transcriptase domain-containing protein</fullName>
    </recommendedName>
</protein>
<sequence length="178" mass="20314">MGKRVVTLERKEDGQNEEIEWLQQEALHLQEQQIDPQAHTKDLENRSWGNNIYMRGVPAASEGPDLDVYLRGLFGQILGEGAPPELIEPDQAGLIKVCQSSNNTKRIVHLIDKVQRARQEALLLSIDAEKVFDRAHWPCLFATLRRFGFGARVCQWVGHIYNAPRDLLNLMARSQHHS</sequence>
<dbReference type="EMBL" id="JANPWB010000009">
    <property type="protein sequence ID" value="KAJ1153935.1"/>
    <property type="molecule type" value="Genomic_DNA"/>
</dbReference>
<accession>A0AAV7RST5</accession>
<keyword evidence="2" id="KW-1185">Reference proteome</keyword>
<evidence type="ECO:0000313" key="1">
    <source>
        <dbReference type="EMBL" id="KAJ1153935.1"/>
    </source>
</evidence>
<reference evidence="1" key="1">
    <citation type="journal article" date="2022" name="bioRxiv">
        <title>Sequencing and chromosome-scale assembly of the giantPleurodeles waltlgenome.</title>
        <authorList>
            <person name="Brown T."/>
            <person name="Elewa A."/>
            <person name="Iarovenko S."/>
            <person name="Subramanian E."/>
            <person name="Araus A.J."/>
            <person name="Petzold A."/>
            <person name="Susuki M."/>
            <person name="Suzuki K.-i.T."/>
            <person name="Hayashi T."/>
            <person name="Toyoda A."/>
            <person name="Oliveira C."/>
            <person name="Osipova E."/>
            <person name="Leigh N.D."/>
            <person name="Simon A."/>
            <person name="Yun M.H."/>
        </authorList>
    </citation>
    <scope>NUCLEOTIDE SEQUENCE</scope>
    <source>
        <strain evidence="1">20211129_DDA</strain>
        <tissue evidence="1">Liver</tissue>
    </source>
</reference>
<gene>
    <name evidence="1" type="ORF">NDU88_006693</name>
</gene>
<dbReference type="Proteomes" id="UP001066276">
    <property type="component" value="Chromosome 5"/>
</dbReference>
<evidence type="ECO:0008006" key="3">
    <source>
        <dbReference type="Google" id="ProtNLM"/>
    </source>
</evidence>
<comment type="caution">
    <text evidence="1">The sequence shown here is derived from an EMBL/GenBank/DDBJ whole genome shotgun (WGS) entry which is preliminary data.</text>
</comment>
<proteinExistence type="predicted"/>
<organism evidence="1 2">
    <name type="scientific">Pleurodeles waltl</name>
    <name type="common">Iberian ribbed newt</name>
    <dbReference type="NCBI Taxonomy" id="8319"/>
    <lineage>
        <taxon>Eukaryota</taxon>
        <taxon>Metazoa</taxon>
        <taxon>Chordata</taxon>
        <taxon>Craniata</taxon>
        <taxon>Vertebrata</taxon>
        <taxon>Euteleostomi</taxon>
        <taxon>Amphibia</taxon>
        <taxon>Batrachia</taxon>
        <taxon>Caudata</taxon>
        <taxon>Salamandroidea</taxon>
        <taxon>Salamandridae</taxon>
        <taxon>Pleurodelinae</taxon>
        <taxon>Pleurodeles</taxon>
    </lineage>
</organism>
<dbReference type="AlphaFoldDB" id="A0AAV7RST5"/>